<sequence length="359" mass="39704">MADALSIAASITGLLATASKICSALSGFVSSAIDAPDAAGAVLTTVEEMRLALEMVNQVVETVSSLPSARKALLRLDHIAITFSNCILTLSELESLVCFRDGVMHRLRWAWGEKKVLRLLPRLESQKTSLSLMVTVLLCQSEFEALEGRERLNAAVDQILQRDEGFAARIQHFDGSPEIEEKLVVVGDHDTKKTETLTSYTTNKFPTEYVPTVFDNYAVTVMIGDDPYTLGLINTDGQEDYDRLRPLDYAKTDVFLVFARIGLPSTYDSVEIKWVPEIQQHCPGVPFIIVGIKCDVDEESPSMKRMNLHDLNGSEALGEAMARRLGAVNYMECDIVSQYRLKGVFDEVGFPTLGEEKIS</sequence>
<dbReference type="AlphaFoldDB" id="A0A179G9A3"/>
<dbReference type="Pfam" id="PF00071">
    <property type="entry name" value="Ras"/>
    <property type="match status" value="1"/>
</dbReference>
<dbReference type="Proteomes" id="UP000078340">
    <property type="component" value="Unassembled WGS sequence"/>
</dbReference>
<keyword evidence="2" id="KW-0547">Nucleotide-binding</keyword>
<keyword evidence="4" id="KW-0132">Cell division</keyword>
<evidence type="ECO:0000256" key="2">
    <source>
        <dbReference type="ARBA" id="ARBA00022741"/>
    </source>
</evidence>
<keyword evidence="3" id="KW-0342">GTP-binding</keyword>
<evidence type="ECO:0000256" key="1">
    <source>
        <dbReference type="ARBA" id="ARBA00022481"/>
    </source>
</evidence>
<evidence type="ECO:0000256" key="3">
    <source>
        <dbReference type="ARBA" id="ARBA00023134"/>
    </source>
</evidence>
<dbReference type="GO" id="GO:0005525">
    <property type="term" value="F:GTP binding"/>
    <property type="evidence" value="ECO:0007669"/>
    <property type="project" value="UniProtKB-KW"/>
</dbReference>
<dbReference type="PROSITE" id="PS51419">
    <property type="entry name" value="RAB"/>
    <property type="match status" value="1"/>
</dbReference>
<dbReference type="EMBL" id="LSBI01000018">
    <property type="protein sequence ID" value="OAQ74397.1"/>
    <property type="molecule type" value="Genomic_DNA"/>
</dbReference>
<keyword evidence="4" id="KW-0131">Cell cycle</keyword>
<dbReference type="InterPro" id="IPR001806">
    <property type="entry name" value="Small_GTPase"/>
</dbReference>
<dbReference type="InterPro" id="IPR005225">
    <property type="entry name" value="Small_GTP-bd"/>
</dbReference>
<dbReference type="PRINTS" id="PR00449">
    <property type="entry name" value="RASTRNSFRMNG"/>
</dbReference>
<gene>
    <name evidence="4" type="ORF">VFPFJ_10943</name>
</gene>
<dbReference type="SMART" id="SM00174">
    <property type="entry name" value="RHO"/>
    <property type="match status" value="1"/>
</dbReference>
<dbReference type="PROSITE" id="PS51420">
    <property type="entry name" value="RHO"/>
    <property type="match status" value="1"/>
</dbReference>
<dbReference type="GO" id="GO:0051301">
    <property type="term" value="P:cell division"/>
    <property type="evidence" value="ECO:0007669"/>
    <property type="project" value="UniProtKB-KW"/>
</dbReference>
<dbReference type="GO" id="GO:0007264">
    <property type="term" value="P:small GTPase-mediated signal transduction"/>
    <property type="evidence" value="ECO:0007669"/>
    <property type="project" value="InterPro"/>
</dbReference>
<comment type="caution">
    <text evidence="4">The sequence shown here is derived from an EMBL/GenBank/DDBJ whole genome shotgun (WGS) entry which is preliminary data.</text>
</comment>
<dbReference type="GO" id="GO:0003924">
    <property type="term" value="F:GTPase activity"/>
    <property type="evidence" value="ECO:0007669"/>
    <property type="project" value="InterPro"/>
</dbReference>
<evidence type="ECO:0000313" key="5">
    <source>
        <dbReference type="Proteomes" id="UP000078340"/>
    </source>
</evidence>
<evidence type="ECO:0000313" key="4">
    <source>
        <dbReference type="EMBL" id="OAQ74397.1"/>
    </source>
</evidence>
<dbReference type="SMART" id="SM00175">
    <property type="entry name" value="RAB"/>
    <property type="match status" value="1"/>
</dbReference>
<dbReference type="InterPro" id="IPR003578">
    <property type="entry name" value="Small_GTPase_Rho"/>
</dbReference>
<organism evidence="4 5">
    <name type="scientific">Purpureocillium lilacinum</name>
    <name type="common">Paecilomyces lilacinus</name>
    <dbReference type="NCBI Taxonomy" id="33203"/>
    <lineage>
        <taxon>Eukaryota</taxon>
        <taxon>Fungi</taxon>
        <taxon>Dikarya</taxon>
        <taxon>Ascomycota</taxon>
        <taxon>Pezizomycotina</taxon>
        <taxon>Sordariomycetes</taxon>
        <taxon>Hypocreomycetidae</taxon>
        <taxon>Hypocreales</taxon>
        <taxon>Ophiocordycipitaceae</taxon>
        <taxon>Purpureocillium</taxon>
    </lineage>
</organism>
<dbReference type="NCBIfam" id="TIGR00231">
    <property type="entry name" value="small_GTP"/>
    <property type="match status" value="1"/>
</dbReference>
<keyword evidence="1" id="KW-0488">Methylation</keyword>
<dbReference type="STRING" id="33203.A0A179G9A3"/>
<dbReference type="InterPro" id="IPR027417">
    <property type="entry name" value="P-loop_NTPase"/>
</dbReference>
<dbReference type="PANTHER" id="PTHR24072">
    <property type="entry name" value="RHO FAMILY GTPASE"/>
    <property type="match status" value="1"/>
</dbReference>
<dbReference type="PROSITE" id="PS51421">
    <property type="entry name" value="RAS"/>
    <property type="match status" value="1"/>
</dbReference>
<protein>
    <submittedName>
        <fullName evidence="4">Cell division control protein 42</fullName>
    </submittedName>
</protein>
<dbReference type="SMART" id="SM00173">
    <property type="entry name" value="RAS"/>
    <property type="match status" value="1"/>
</dbReference>
<proteinExistence type="predicted"/>
<accession>A0A179G9A3</accession>
<dbReference type="Gene3D" id="3.40.50.300">
    <property type="entry name" value="P-loop containing nucleotide triphosphate hydrolases"/>
    <property type="match status" value="1"/>
</dbReference>
<name>A0A179G9A3_PURLI</name>
<dbReference type="SUPFAM" id="SSF52540">
    <property type="entry name" value="P-loop containing nucleoside triphosphate hydrolases"/>
    <property type="match status" value="1"/>
</dbReference>
<reference evidence="4 5" key="1">
    <citation type="submission" date="2016-02" db="EMBL/GenBank/DDBJ databases">
        <title>Biosynthesis of antibiotic leucinostatins and their inhibition on Phytophthora in bio-control Purpureocillium lilacinum.</title>
        <authorList>
            <person name="Wang G."/>
            <person name="Liu Z."/>
            <person name="Lin R."/>
            <person name="Li E."/>
            <person name="Mao Z."/>
            <person name="Ling J."/>
            <person name="Yin W."/>
            <person name="Xie B."/>
        </authorList>
    </citation>
    <scope>NUCLEOTIDE SEQUENCE [LARGE SCALE GENOMIC DNA]</scope>
    <source>
        <strain evidence="4">PLFJ-1</strain>
    </source>
</reference>